<dbReference type="Gene3D" id="1.10.8.60">
    <property type="match status" value="1"/>
</dbReference>
<feature type="compositionally biased region" description="Acidic residues" evidence="6">
    <location>
        <begin position="60"/>
        <end position="70"/>
    </location>
</feature>
<evidence type="ECO:0000256" key="1">
    <source>
        <dbReference type="ARBA" id="ARBA00006914"/>
    </source>
</evidence>
<dbReference type="Pfam" id="PF17862">
    <property type="entry name" value="AAA_lid_3"/>
    <property type="match status" value="1"/>
</dbReference>
<name>A0A0E0DBY4_9ORYZ</name>
<dbReference type="PROSITE" id="PS00674">
    <property type="entry name" value="AAA"/>
    <property type="match status" value="1"/>
</dbReference>
<evidence type="ECO:0000256" key="5">
    <source>
        <dbReference type="RuleBase" id="RU003651"/>
    </source>
</evidence>
<keyword evidence="4" id="KW-0175">Coiled coil</keyword>
<evidence type="ECO:0000256" key="4">
    <source>
        <dbReference type="ARBA" id="ARBA00023054"/>
    </source>
</evidence>
<dbReference type="Proteomes" id="UP000008021">
    <property type="component" value="Chromosome 4"/>
</dbReference>
<evidence type="ECO:0000313" key="9">
    <source>
        <dbReference type="Proteomes" id="UP000008021"/>
    </source>
</evidence>
<keyword evidence="3 5" id="KW-0067">ATP-binding</keyword>
<feature type="compositionally biased region" description="Low complexity" evidence="6">
    <location>
        <begin position="27"/>
        <end position="41"/>
    </location>
</feature>
<dbReference type="InterPro" id="IPR050221">
    <property type="entry name" value="26S_Proteasome_ATPase"/>
</dbReference>
<evidence type="ECO:0000256" key="3">
    <source>
        <dbReference type="ARBA" id="ARBA00022840"/>
    </source>
</evidence>
<comment type="similarity">
    <text evidence="1 5">Belongs to the AAA ATPase family.</text>
</comment>
<keyword evidence="2 5" id="KW-0547">Nucleotide-binding</keyword>
<dbReference type="GO" id="GO:0000502">
    <property type="term" value="C:proteasome complex"/>
    <property type="evidence" value="ECO:0007669"/>
    <property type="project" value="UniProtKB-ARBA"/>
</dbReference>
<feature type="region of interest" description="Disordered" evidence="6">
    <location>
        <begin position="1"/>
        <end position="86"/>
    </location>
</feature>
<sequence length="470" mass="50587">MDIDTAAATSPAGVSRASSASAEQPSATLTGGAAGLAPLLGNNGERRRAEAVDGSAADESVAEELGDADQEASTGEGAAASPPTTSMGELLSGVFLGGGRSLPFPPRLHFRLRLAPPTMPSSAAAAADGGDIEEVDRLKKRIRTLEMEETKLNQQMERVIRGIEANEAYLVGMVLRIMEKGPEDETAEDDCDVGFHLQRKIIFRPIAGVVYPSKLKPEDLIGVDSTSNEHYCGIGGLEKQIEELVEAVVLPIIHKNCFQRLGIHPPKGVLLYGPPGTGKTLVAHAFASQTNATFLKLTGPQLAVKLIGEGARLVRDAFQLAKEKAPCIIFIDEIDAIGSKHFDSGDREVQQTIVELLNQLDGVGSYESIKVIAATNRPEVLDPAFLRSGRLDQKIEFPHPSEQARIHSQKMDKNPDVNFEELACCTDDFNGAQLKAVCFEASMLAFHRDATEVRHEDFVRAIAQVKDGNY</sequence>
<dbReference type="Pfam" id="PF00004">
    <property type="entry name" value="AAA"/>
    <property type="match status" value="1"/>
</dbReference>
<dbReference type="AlphaFoldDB" id="A0A0E0DBY4"/>
<proteinExistence type="inferred from homology"/>
<dbReference type="FunFam" id="1.10.8.60:FF:000009">
    <property type="entry name" value="26S protease regulatory subunit 6A"/>
    <property type="match status" value="1"/>
</dbReference>
<dbReference type="InterPro" id="IPR003959">
    <property type="entry name" value="ATPase_AAA_core"/>
</dbReference>
<dbReference type="EnsemblPlants" id="OMERI04G05550.2">
    <property type="protein sequence ID" value="OMERI04G05550.2"/>
    <property type="gene ID" value="OMERI04G05550"/>
</dbReference>
<keyword evidence="9" id="KW-1185">Reference proteome</keyword>
<dbReference type="STRING" id="40149.A0A0E0DBY4"/>
<reference evidence="8" key="2">
    <citation type="submission" date="2018-05" db="EMBL/GenBank/DDBJ databases">
        <title>OmerRS3 (Oryza meridionalis Reference Sequence Version 3).</title>
        <authorList>
            <person name="Zhang J."/>
            <person name="Kudrna D."/>
            <person name="Lee S."/>
            <person name="Talag J."/>
            <person name="Welchert J."/>
            <person name="Wing R.A."/>
        </authorList>
    </citation>
    <scope>NUCLEOTIDE SEQUENCE [LARGE SCALE GENOMIC DNA]</scope>
    <source>
        <strain evidence="8">cv. OR44</strain>
    </source>
</reference>
<dbReference type="PANTHER" id="PTHR23073">
    <property type="entry name" value="26S PROTEASOME REGULATORY SUBUNIT"/>
    <property type="match status" value="1"/>
</dbReference>
<dbReference type="GO" id="GO:0005524">
    <property type="term" value="F:ATP binding"/>
    <property type="evidence" value="ECO:0007669"/>
    <property type="project" value="UniProtKB-KW"/>
</dbReference>
<dbReference type="GO" id="GO:0016887">
    <property type="term" value="F:ATP hydrolysis activity"/>
    <property type="evidence" value="ECO:0007669"/>
    <property type="project" value="InterPro"/>
</dbReference>
<dbReference type="InterPro" id="IPR003960">
    <property type="entry name" value="ATPase_AAA_CS"/>
</dbReference>
<accession>A0A0E0DBY4</accession>
<dbReference type="Gene3D" id="3.40.50.300">
    <property type="entry name" value="P-loop containing nucleotide triphosphate hydrolases"/>
    <property type="match status" value="1"/>
</dbReference>
<evidence type="ECO:0000313" key="8">
    <source>
        <dbReference type="EnsemblPlants" id="OMERI04G05550.2"/>
    </source>
</evidence>
<organism evidence="8">
    <name type="scientific">Oryza meridionalis</name>
    <dbReference type="NCBI Taxonomy" id="40149"/>
    <lineage>
        <taxon>Eukaryota</taxon>
        <taxon>Viridiplantae</taxon>
        <taxon>Streptophyta</taxon>
        <taxon>Embryophyta</taxon>
        <taxon>Tracheophyta</taxon>
        <taxon>Spermatophyta</taxon>
        <taxon>Magnoliopsida</taxon>
        <taxon>Liliopsida</taxon>
        <taxon>Poales</taxon>
        <taxon>Poaceae</taxon>
        <taxon>BOP clade</taxon>
        <taxon>Oryzoideae</taxon>
        <taxon>Oryzeae</taxon>
        <taxon>Oryzinae</taxon>
        <taxon>Oryza</taxon>
    </lineage>
</organism>
<dbReference type="FunFam" id="3.40.50.300:FF:001025">
    <property type="entry name" value="ATPase family, AAA domain-containing 2B"/>
    <property type="match status" value="1"/>
</dbReference>
<feature type="domain" description="AAA+ ATPase" evidence="7">
    <location>
        <begin position="265"/>
        <end position="401"/>
    </location>
</feature>
<dbReference type="SUPFAM" id="SSF52540">
    <property type="entry name" value="P-loop containing nucleoside triphosphate hydrolases"/>
    <property type="match status" value="1"/>
</dbReference>
<dbReference type="SMART" id="SM00382">
    <property type="entry name" value="AAA"/>
    <property type="match status" value="1"/>
</dbReference>
<evidence type="ECO:0000259" key="7">
    <source>
        <dbReference type="SMART" id="SM00382"/>
    </source>
</evidence>
<dbReference type="InterPro" id="IPR041569">
    <property type="entry name" value="AAA_lid_3"/>
</dbReference>
<feature type="compositionally biased region" description="Polar residues" evidence="6">
    <location>
        <begin position="16"/>
        <end position="26"/>
    </location>
</feature>
<evidence type="ECO:0000256" key="2">
    <source>
        <dbReference type="ARBA" id="ARBA00022741"/>
    </source>
</evidence>
<dbReference type="eggNOG" id="KOG0652">
    <property type="taxonomic scope" value="Eukaryota"/>
</dbReference>
<dbReference type="InterPro" id="IPR027417">
    <property type="entry name" value="P-loop_NTPase"/>
</dbReference>
<reference evidence="8" key="1">
    <citation type="submission" date="2015-04" db="UniProtKB">
        <authorList>
            <consortium name="EnsemblPlants"/>
        </authorList>
    </citation>
    <scope>IDENTIFICATION</scope>
</reference>
<protein>
    <recommendedName>
        <fullName evidence="7">AAA+ ATPase domain-containing protein</fullName>
    </recommendedName>
</protein>
<dbReference type="Gramene" id="OMERI04G05550.2">
    <property type="protein sequence ID" value="OMERI04G05550.2"/>
    <property type="gene ID" value="OMERI04G05550"/>
</dbReference>
<dbReference type="InterPro" id="IPR003593">
    <property type="entry name" value="AAA+_ATPase"/>
</dbReference>
<evidence type="ECO:0000256" key="6">
    <source>
        <dbReference type="SAM" id="MobiDB-lite"/>
    </source>
</evidence>